<sequence length="221" mass="21863">MLSFTTAILSLLPLITAQSTSTINFFLPDTDKQELVASVITANPTTTQYLLTCPSSLEADECGYRPGVTVGVKSGSIYGASITESDFTLSYECTVYTSGTSSAVCTESMGGSEANFPGVETTTLNGTDVAFFPATITAGLEKLSAVASGSGTEATGTGTAKTSGTSSGSVVTMTGTARSTNSASRTSGSGAAATSSSGAGKVGIGGILGAGAMLVLGLMSM</sequence>
<accession>A0A517L6R9</accession>
<proteinExistence type="predicted"/>
<keyword evidence="2" id="KW-0732">Signal</keyword>
<feature type="chain" id="PRO_5021984417" evidence="2">
    <location>
        <begin position="18"/>
        <end position="221"/>
    </location>
</feature>
<dbReference type="EMBL" id="CP042190">
    <property type="protein sequence ID" value="QDS71331.1"/>
    <property type="molecule type" value="Genomic_DNA"/>
</dbReference>
<dbReference type="Proteomes" id="UP000316270">
    <property type="component" value="Chromosome 6"/>
</dbReference>
<protein>
    <submittedName>
        <fullName evidence="3">Uncharacterized protein</fullName>
    </submittedName>
</protein>
<keyword evidence="4" id="KW-1185">Reference proteome</keyword>
<dbReference type="AlphaFoldDB" id="A0A517L6R9"/>
<dbReference type="OrthoDB" id="4991875at2759"/>
<dbReference type="STRING" id="50376.A0A517L6R9"/>
<gene>
    <name evidence="3" type="ORF">FKW77_002109</name>
</gene>
<dbReference type="PANTHER" id="PTHR40640:SF1">
    <property type="entry name" value="ANCHORED GLYCOPROTEIN, PUTATIVE (AFU_ORTHOLOGUE AFUA_8G04860)-RELATED"/>
    <property type="match status" value="1"/>
</dbReference>
<name>A0A517L6R9_9PEZI</name>
<dbReference type="PANTHER" id="PTHR40640">
    <property type="entry name" value="ANCHORED GLYCOPROTEIN, PUTATIVE (AFU_ORTHOLOGUE AFUA_8G04860)-RELATED"/>
    <property type="match status" value="1"/>
</dbReference>
<reference evidence="3 4" key="1">
    <citation type="submission" date="2019-07" db="EMBL/GenBank/DDBJ databases">
        <title>Finished genome of Venturia effusa.</title>
        <authorList>
            <person name="Young C.A."/>
            <person name="Cox M.P."/>
            <person name="Ganley A.R.D."/>
            <person name="David W.J."/>
        </authorList>
    </citation>
    <scope>NUCLEOTIDE SEQUENCE [LARGE SCALE GENOMIC DNA]</scope>
    <source>
        <strain evidence="4">albino</strain>
    </source>
</reference>
<evidence type="ECO:0000256" key="1">
    <source>
        <dbReference type="SAM" id="MobiDB-lite"/>
    </source>
</evidence>
<evidence type="ECO:0000313" key="4">
    <source>
        <dbReference type="Proteomes" id="UP000316270"/>
    </source>
</evidence>
<feature type="region of interest" description="Disordered" evidence="1">
    <location>
        <begin position="151"/>
        <end position="197"/>
    </location>
</feature>
<evidence type="ECO:0000313" key="3">
    <source>
        <dbReference type="EMBL" id="QDS71331.1"/>
    </source>
</evidence>
<evidence type="ECO:0000256" key="2">
    <source>
        <dbReference type="SAM" id="SignalP"/>
    </source>
</evidence>
<feature type="signal peptide" evidence="2">
    <location>
        <begin position="1"/>
        <end position="17"/>
    </location>
</feature>
<organism evidence="3 4">
    <name type="scientific">Venturia effusa</name>
    <dbReference type="NCBI Taxonomy" id="50376"/>
    <lineage>
        <taxon>Eukaryota</taxon>
        <taxon>Fungi</taxon>
        <taxon>Dikarya</taxon>
        <taxon>Ascomycota</taxon>
        <taxon>Pezizomycotina</taxon>
        <taxon>Dothideomycetes</taxon>
        <taxon>Pleosporomycetidae</taxon>
        <taxon>Venturiales</taxon>
        <taxon>Venturiaceae</taxon>
        <taxon>Venturia</taxon>
    </lineage>
</organism>